<name>A0ABX7U3H5_STRCY</name>
<accession>A0ABX7U3H5</accession>
<evidence type="ECO:0008006" key="3">
    <source>
        <dbReference type="Google" id="ProtNLM"/>
    </source>
</evidence>
<proteinExistence type="predicted"/>
<evidence type="ECO:0000313" key="2">
    <source>
        <dbReference type="Proteomes" id="UP000663908"/>
    </source>
</evidence>
<evidence type="ECO:0000313" key="1">
    <source>
        <dbReference type="EMBL" id="QTE02409.1"/>
    </source>
</evidence>
<gene>
    <name evidence="1" type="ORF">S1361_34075</name>
</gene>
<dbReference type="Gene3D" id="3.30.70.2330">
    <property type="match status" value="1"/>
</dbReference>
<reference evidence="1 2" key="1">
    <citation type="submission" date="2021-03" db="EMBL/GenBank/DDBJ databases">
        <title>Complete genome sequence of Streptomyces cyanogenus S136, producer of anticancer angucycline landomycin A.</title>
        <authorList>
            <person name="Hrab P."/>
            <person name="Ruckert C."/>
            <person name="Busche T."/>
            <person name="Ostash I."/>
            <person name="Kalinowski J."/>
            <person name="Fedorenko V."/>
            <person name="Yushchuk O."/>
            <person name="Ostash B."/>
        </authorList>
    </citation>
    <scope>NUCLEOTIDE SEQUENCE [LARGE SCALE GENOMIC DNA]</scope>
    <source>
        <strain evidence="1 2">S136</strain>
    </source>
</reference>
<keyword evidence="2" id="KW-1185">Reference proteome</keyword>
<sequence>MGIHTRRPEEYVRPAGRILLDDHFEPSGEFYASGAYYHQRSLSGFHAGQRVEAELVPEPHNPWDARAVALDVNGERVAYLPAASAKMWHDVVRAWNAAGFAVYTGAETNRWTSGGGDRFGLTLPKWDWDSLLELAEAAGLRTGWAAAMAGLTEEQRLGLQEDRGYSPDESAVKALWNRRSAHPLFNWGAKRDGDLTERMPFWYGYFVREQMREEHEERRERLWFARSVRSDLLHAFKAEIRRRRERDREQSLVQRADQDERALRLQREGRRVAEIAAELGLTHKQAESALTRARGAAGVTPRRAEDLQDERRRQAAEAVALKRSGMTRAGIARAMGRSADTVDELLKDGLFHEAPEDHPERLALARRCAELRGTGLAKEDVLLRLGVSRKQALRAFRDASFLEADVRPAQ</sequence>
<protein>
    <recommendedName>
        <fullName evidence="3">HIRAN domain-containing protein</fullName>
    </recommendedName>
</protein>
<organism evidence="1 2">
    <name type="scientific">Streptomyces cyanogenus</name>
    <dbReference type="NCBI Taxonomy" id="80860"/>
    <lineage>
        <taxon>Bacteria</taxon>
        <taxon>Bacillati</taxon>
        <taxon>Actinomycetota</taxon>
        <taxon>Actinomycetes</taxon>
        <taxon>Kitasatosporales</taxon>
        <taxon>Streptomycetaceae</taxon>
        <taxon>Streptomyces</taxon>
    </lineage>
</organism>
<dbReference type="Proteomes" id="UP000663908">
    <property type="component" value="Chromosome"/>
</dbReference>
<dbReference type="EMBL" id="CP071839">
    <property type="protein sequence ID" value="QTE02409.1"/>
    <property type="molecule type" value="Genomic_DNA"/>
</dbReference>
<dbReference type="RefSeq" id="WP_208035718.1">
    <property type="nucleotide sequence ID" value="NZ_CP071839.1"/>
</dbReference>